<accession>H6Q9V5</accession>
<dbReference type="PANTHER" id="PTHR39180:SF2">
    <property type="entry name" value="DUF1641 DOMAIN-CONTAINING PROTEIN"/>
    <property type="match status" value="1"/>
</dbReference>
<dbReference type="Proteomes" id="UP000009062">
    <property type="component" value="Chromosome"/>
</dbReference>
<dbReference type="InterPro" id="IPR012440">
    <property type="entry name" value="DUF1641"/>
</dbReference>
<gene>
    <name evidence="1" type="ordered locus">Pogu_0986</name>
</gene>
<evidence type="ECO:0000313" key="1">
    <source>
        <dbReference type="EMBL" id="AFA39013.1"/>
    </source>
</evidence>
<organism evidence="1 2">
    <name type="scientific">Pyrobaculum oguniense (strain DSM 13380 / JCM 10595 / TE7)</name>
    <dbReference type="NCBI Taxonomy" id="698757"/>
    <lineage>
        <taxon>Archaea</taxon>
        <taxon>Thermoproteota</taxon>
        <taxon>Thermoprotei</taxon>
        <taxon>Thermoproteales</taxon>
        <taxon>Thermoproteaceae</taxon>
        <taxon>Pyrobaculum</taxon>
    </lineage>
</organism>
<sequence length="77" mass="8060">MDAADLNAMGAAMQGGVTCTSKALRQIAENGAPKVGLFGLLSAMRDPEVQKAMGIMITVLKAMGSCMEENLKQVSEK</sequence>
<proteinExistence type="predicted"/>
<name>H6Q9V5_PYROT</name>
<dbReference type="Pfam" id="PF07849">
    <property type="entry name" value="DUF1641"/>
    <property type="match status" value="1"/>
</dbReference>
<dbReference type="HOGENOM" id="CLU_2629877_0_0_2"/>
<dbReference type="KEGG" id="pog:Pogu_0986"/>
<dbReference type="STRING" id="698757.Pogu_0986"/>
<dbReference type="PANTHER" id="PTHR39180">
    <property type="match status" value="1"/>
</dbReference>
<protein>
    <submittedName>
        <fullName evidence="1">Uncharacterized protein</fullName>
    </submittedName>
</protein>
<dbReference type="EMBL" id="CP003316">
    <property type="protein sequence ID" value="AFA39013.1"/>
    <property type="molecule type" value="Genomic_DNA"/>
</dbReference>
<reference evidence="1 2" key="1">
    <citation type="journal article" date="2012" name="Stand. Genomic Sci.">
        <title>Complete genome sequence of Pyrobaculum oguniense.</title>
        <authorList>
            <person name="Bernick D.L."/>
            <person name="Karplus K."/>
            <person name="Lui L.M."/>
            <person name="Coker J.K."/>
            <person name="Murphy J.N."/>
            <person name="Chan P.P."/>
            <person name="Cozen A.E."/>
            <person name="Lowe T.M."/>
        </authorList>
    </citation>
    <scope>NUCLEOTIDE SEQUENCE [LARGE SCALE GENOMIC DNA]</scope>
    <source>
        <strain evidence="1 2">TE7</strain>
    </source>
</reference>
<dbReference type="AlphaFoldDB" id="H6Q9V5"/>
<evidence type="ECO:0000313" key="2">
    <source>
        <dbReference type="Proteomes" id="UP000009062"/>
    </source>
</evidence>
<keyword evidence="2" id="KW-1185">Reference proteome</keyword>